<dbReference type="OrthoDB" id="343247at2157"/>
<accession>A0A1H6RD67</accession>
<dbReference type="Proteomes" id="UP000198888">
    <property type="component" value="Unassembled WGS sequence"/>
</dbReference>
<reference evidence="2 3" key="1">
    <citation type="submission" date="2016-10" db="EMBL/GenBank/DDBJ databases">
        <authorList>
            <person name="de Groot N.N."/>
        </authorList>
    </citation>
    <scope>NUCLEOTIDE SEQUENCE [LARGE SCALE GENOMIC DNA]</scope>
    <source>
        <strain evidence="2 3">DSM 22187</strain>
    </source>
</reference>
<protein>
    <submittedName>
        <fullName evidence="2">Uncharacterized protein</fullName>
    </submittedName>
</protein>
<keyword evidence="3" id="KW-1185">Reference proteome</keyword>
<dbReference type="STRING" id="1073996.SAMN05444271_101227"/>
<dbReference type="KEGG" id="hae:halTADL_1738"/>
<dbReference type="EMBL" id="FNYR01000001">
    <property type="protein sequence ID" value="SEI49740.1"/>
    <property type="molecule type" value="Genomic_DNA"/>
</dbReference>
<dbReference type="PROSITE" id="PS51318">
    <property type="entry name" value="TAT"/>
    <property type="match status" value="1"/>
</dbReference>
<evidence type="ECO:0000313" key="3">
    <source>
        <dbReference type="Proteomes" id="UP000198888"/>
    </source>
</evidence>
<gene>
    <name evidence="2" type="ORF">SAMN05444271_101227</name>
</gene>
<feature type="region of interest" description="Disordered" evidence="1">
    <location>
        <begin position="27"/>
        <end position="60"/>
    </location>
</feature>
<dbReference type="InterPro" id="IPR006311">
    <property type="entry name" value="TAT_signal"/>
</dbReference>
<dbReference type="GeneID" id="35002524"/>
<evidence type="ECO:0000256" key="1">
    <source>
        <dbReference type="SAM" id="MobiDB-lite"/>
    </source>
</evidence>
<proteinExistence type="predicted"/>
<name>A0A1H6RD67_9EURY</name>
<dbReference type="RefSeq" id="WP_089670725.1">
    <property type="nucleotide sequence ID" value="NZ_CP024845.1"/>
</dbReference>
<accession>A0A2H4Q296</accession>
<organism evidence="2 3">
    <name type="scientific">Halohasta litchfieldiae</name>
    <dbReference type="NCBI Taxonomy" id="1073996"/>
    <lineage>
        <taxon>Archaea</taxon>
        <taxon>Methanobacteriati</taxon>
        <taxon>Methanobacteriota</taxon>
        <taxon>Stenosarchaea group</taxon>
        <taxon>Halobacteria</taxon>
        <taxon>Halobacteriales</taxon>
        <taxon>Haloferacaceae</taxon>
        <taxon>Halohasta</taxon>
    </lineage>
</organism>
<evidence type="ECO:0000313" key="2">
    <source>
        <dbReference type="EMBL" id="SEI49740.1"/>
    </source>
</evidence>
<dbReference type="AlphaFoldDB" id="A0A1H6RD67"/>
<sequence length="186" mass="19909">MKQITTTQRSRRAVLRGIGTAGLTIGLGTGIGSAQPDETPNGRGNEGAQNGSRPGHQEFDCPEGMDHLGTFEFVMLEDDEGTVIDCYFEQSEGDTFPITITDYESKEGEDCEPITVTYESETHTVGQVSSFGGMDTHVDEEPDGVYESDLENPGGQQAAISLIHFCGTETTADTGENSTANDTETN</sequence>